<reference evidence="14 15" key="1">
    <citation type="journal article" date="2016" name="Nat. Commun.">
        <title>Thousands of microbial genomes shed light on interconnected biogeochemical processes in an aquifer system.</title>
        <authorList>
            <person name="Anantharaman K."/>
            <person name="Brown C.T."/>
            <person name="Hug L.A."/>
            <person name="Sharon I."/>
            <person name="Castelle C.J."/>
            <person name="Probst A.J."/>
            <person name="Thomas B.C."/>
            <person name="Singh A."/>
            <person name="Wilkins M.J."/>
            <person name="Karaoz U."/>
            <person name="Brodie E.L."/>
            <person name="Williams K.H."/>
            <person name="Hubbard S.S."/>
            <person name="Banfield J.F."/>
        </authorList>
    </citation>
    <scope>NUCLEOTIDE SEQUENCE [LARGE SCALE GENOMIC DNA]</scope>
</reference>
<dbReference type="InterPro" id="IPR040072">
    <property type="entry name" value="Methyltransferase_A"/>
</dbReference>
<evidence type="ECO:0000256" key="7">
    <source>
        <dbReference type="ARBA" id="ARBA00022691"/>
    </source>
</evidence>
<dbReference type="FunFam" id="3.20.20.70:FF:000014">
    <property type="entry name" value="Probable dual-specificity RNA methyltransferase RlmN"/>
    <property type="match status" value="1"/>
</dbReference>
<dbReference type="GO" id="GO:0070040">
    <property type="term" value="F:rRNA (adenine(2503)-C2-)-methyltransferase activity"/>
    <property type="evidence" value="ECO:0007669"/>
    <property type="project" value="UniProtKB-UniRule"/>
</dbReference>
<keyword evidence="9 12" id="KW-0479">Metal-binding</keyword>
<keyword evidence="7 12" id="KW-0949">S-adenosyl-L-methionine</keyword>
<feature type="binding site" evidence="12">
    <location>
        <position position="126"/>
    </location>
    <ligand>
        <name>[4Fe-4S] cluster</name>
        <dbReference type="ChEBI" id="CHEBI:49883"/>
        <note>4Fe-4S-S-AdoMet</note>
    </ligand>
</feature>
<keyword evidence="5 12" id="KW-0489">Methyltransferase</keyword>
<dbReference type="InterPro" id="IPR013785">
    <property type="entry name" value="Aldolase_TIM"/>
</dbReference>
<dbReference type="Gene3D" id="3.20.20.70">
    <property type="entry name" value="Aldolase class I"/>
    <property type="match status" value="1"/>
</dbReference>
<feature type="binding site" evidence="12">
    <location>
        <position position="206"/>
    </location>
    <ligand>
        <name>S-adenosyl-L-methionine</name>
        <dbReference type="ChEBI" id="CHEBI:59789"/>
    </ligand>
</feature>
<dbReference type="InterPro" id="IPR007197">
    <property type="entry name" value="rSAM"/>
</dbReference>
<evidence type="ECO:0000256" key="4">
    <source>
        <dbReference type="ARBA" id="ARBA00022552"/>
    </source>
</evidence>
<feature type="active site" description="S-methylcysteine intermediate" evidence="12">
    <location>
        <position position="348"/>
    </location>
</feature>
<comment type="miscellaneous">
    <text evidence="12">Reaction proceeds by a ping-pong mechanism involving intermediate methylation of a conserved cysteine residue.</text>
</comment>
<dbReference type="GO" id="GO:0000049">
    <property type="term" value="F:tRNA binding"/>
    <property type="evidence" value="ECO:0007669"/>
    <property type="project" value="UniProtKB-UniRule"/>
</dbReference>
<keyword evidence="2 12" id="KW-0004">4Fe-4S</keyword>
<feature type="domain" description="Radical SAM core" evidence="13">
    <location>
        <begin position="112"/>
        <end position="343"/>
    </location>
</feature>
<keyword evidence="11 12" id="KW-0411">Iron-sulfur</keyword>
<dbReference type="GO" id="GO:0005737">
    <property type="term" value="C:cytoplasm"/>
    <property type="evidence" value="ECO:0007669"/>
    <property type="project" value="UniProtKB-SubCell"/>
</dbReference>
<keyword evidence="6 12" id="KW-0808">Transferase</keyword>
<dbReference type="SFLD" id="SFLDG01062">
    <property type="entry name" value="methyltransferase_(Class_A)"/>
    <property type="match status" value="1"/>
</dbReference>
<dbReference type="AlphaFoldDB" id="A0A1F7RQ88"/>
<evidence type="ECO:0000256" key="10">
    <source>
        <dbReference type="ARBA" id="ARBA00023004"/>
    </source>
</evidence>
<proteinExistence type="inferred from homology"/>
<comment type="caution">
    <text evidence="14">The sequence shown here is derived from an EMBL/GenBank/DDBJ whole genome shotgun (WGS) entry which is preliminary data.</text>
</comment>
<organism evidence="14 15">
    <name type="scientific">Candidatus Schekmanbacteria bacterium RBG_13_48_7</name>
    <dbReference type="NCBI Taxonomy" id="1817878"/>
    <lineage>
        <taxon>Bacteria</taxon>
        <taxon>Candidatus Schekmaniibacteriota</taxon>
    </lineage>
</organism>
<dbReference type="PANTHER" id="PTHR30544">
    <property type="entry name" value="23S RRNA METHYLTRANSFERASE"/>
    <property type="match status" value="1"/>
</dbReference>
<evidence type="ECO:0000313" key="14">
    <source>
        <dbReference type="EMBL" id="OGL43735.1"/>
    </source>
</evidence>
<evidence type="ECO:0000256" key="6">
    <source>
        <dbReference type="ARBA" id="ARBA00022679"/>
    </source>
</evidence>
<comment type="caution">
    <text evidence="12">Lacks conserved residue(s) required for the propagation of feature annotation.</text>
</comment>
<dbReference type="PROSITE" id="PS51918">
    <property type="entry name" value="RADICAL_SAM"/>
    <property type="match status" value="1"/>
</dbReference>
<evidence type="ECO:0000256" key="9">
    <source>
        <dbReference type="ARBA" id="ARBA00022723"/>
    </source>
</evidence>
<keyword evidence="12" id="KW-1015">Disulfide bond</keyword>
<sequence>MEQSNNFSDASTKNSGENIYDKILEELEDFFLCINEPEYRAKQVFQWLYAKGILGFQNMTNLSLSLRQVLQEKFRLNLPTILEVQTDKNDGTKKLLIQLIDSKLIESVIIYEEEKVTLCISSQVGCPVNCKFCLTGIHGFTRNLSQGEIIAQLLLSTKIAAPVRITNIVFMGMGEPFLNYNELARALKIITSGDAFGYSPRRITVSTVGILSGLKKFGSDFPKVNLAVSLNATTDDQRQKIIPVSQKHSLSGLIKACREYPLPLRKRITFEYVLIKDLNDSEKDALRLIKLLKQIRCKINLIPLNDSGLSQFKTPDPRVVEKFQRILIDAGYTVLLRKSKGSNILAACGQLGASRNLFEDMDDEKNRD</sequence>
<dbReference type="GO" id="GO:0019843">
    <property type="term" value="F:rRNA binding"/>
    <property type="evidence" value="ECO:0007669"/>
    <property type="project" value="UniProtKB-UniRule"/>
</dbReference>
<dbReference type="GO" id="GO:0070475">
    <property type="term" value="P:rRNA base methylation"/>
    <property type="evidence" value="ECO:0007669"/>
    <property type="project" value="UniProtKB-UniRule"/>
</dbReference>
<dbReference type="GO" id="GO:0030488">
    <property type="term" value="P:tRNA methylation"/>
    <property type="evidence" value="ECO:0007669"/>
    <property type="project" value="UniProtKB-UniRule"/>
</dbReference>
<dbReference type="EMBL" id="MGDD01000255">
    <property type="protein sequence ID" value="OGL43735.1"/>
    <property type="molecule type" value="Genomic_DNA"/>
</dbReference>
<dbReference type="SUPFAM" id="SSF102114">
    <property type="entry name" value="Radical SAM enzymes"/>
    <property type="match status" value="1"/>
</dbReference>
<dbReference type="InterPro" id="IPR048641">
    <property type="entry name" value="RlmN_N"/>
</dbReference>
<feature type="binding site" evidence="12">
    <location>
        <begin position="229"/>
        <end position="231"/>
    </location>
    <ligand>
        <name>S-adenosyl-L-methionine</name>
        <dbReference type="ChEBI" id="CHEBI:59789"/>
    </ligand>
</feature>
<feature type="binding site" evidence="12">
    <location>
        <position position="305"/>
    </location>
    <ligand>
        <name>S-adenosyl-L-methionine</name>
        <dbReference type="ChEBI" id="CHEBI:59789"/>
    </ligand>
</feature>
<keyword evidence="10 12" id="KW-0408">Iron</keyword>
<dbReference type="CDD" id="cd01335">
    <property type="entry name" value="Radical_SAM"/>
    <property type="match status" value="1"/>
</dbReference>
<evidence type="ECO:0000313" key="15">
    <source>
        <dbReference type="Proteomes" id="UP000179266"/>
    </source>
</evidence>
<keyword evidence="4 12" id="KW-0698">rRNA processing</keyword>
<keyword evidence="8 12" id="KW-0819">tRNA processing</keyword>
<evidence type="ECO:0000256" key="8">
    <source>
        <dbReference type="ARBA" id="ARBA00022694"/>
    </source>
</evidence>
<dbReference type="Gene3D" id="1.10.150.530">
    <property type="match status" value="1"/>
</dbReference>
<dbReference type="GO" id="GO:0002935">
    <property type="term" value="F:tRNA (adenine(37)-C2)-methyltransferase activity"/>
    <property type="evidence" value="ECO:0007669"/>
    <property type="project" value="UniProtKB-UniRule"/>
</dbReference>
<dbReference type="GO" id="GO:0046872">
    <property type="term" value="F:metal ion binding"/>
    <property type="evidence" value="ECO:0007669"/>
    <property type="project" value="UniProtKB-KW"/>
</dbReference>
<dbReference type="HAMAP" id="MF_01849">
    <property type="entry name" value="RNA_methyltr_RlmN"/>
    <property type="match status" value="1"/>
</dbReference>
<feature type="active site" description="Proton acceptor" evidence="12">
    <location>
        <position position="106"/>
    </location>
</feature>
<name>A0A1F7RQ88_9BACT</name>
<keyword evidence="3 12" id="KW-0963">Cytoplasm</keyword>
<accession>A0A1F7RQ88</accession>
<comment type="subcellular location">
    <subcellularLocation>
        <location evidence="1 12">Cytoplasm</location>
    </subcellularLocation>
</comment>
<dbReference type="InterPro" id="IPR004383">
    <property type="entry name" value="rRNA_lsu_MTrfase_RlmN/Cfr"/>
</dbReference>
<dbReference type="InterPro" id="IPR058240">
    <property type="entry name" value="rSAM_sf"/>
</dbReference>
<feature type="binding site" evidence="12">
    <location>
        <position position="130"/>
    </location>
    <ligand>
        <name>[4Fe-4S] cluster</name>
        <dbReference type="ChEBI" id="CHEBI:49883"/>
        <note>4Fe-4S-S-AdoMet</note>
    </ligand>
</feature>
<comment type="cofactor">
    <cofactor evidence="12">
        <name>[4Fe-4S] cluster</name>
        <dbReference type="ChEBI" id="CHEBI:49883"/>
    </cofactor>
    <text evidence="12">Binds 1 [4Fe-4S] cluster. The cluster is coordinated with 3 cysteines and an exchangeable S-adenosyl-L-methionine.</text>
</comment>
<feature type="binding site" evidence="12">
    <location>
        <begin position="174"/>
        <end position="175"/>
    </location>
    <ligand>
        <name>S-adenosyl-L-methionine</name>
        <dbReference type="ChEBI" id="CHEBI:59789"/>
    </ligand>
</feature>
<evidence type="ECO:0000256" key="3">
    <source>
        <dbReference type="ARBA" id="ARBA00022490"/>
    </source>
</evidence>
<dbReference type="NCBIfam" id="TIGR00048">
    <property type="entry name" value="rRNA_mod_RlmN"/>
    <property type="match status" value="1"/>
</dbReference>
<dbReference type="EC" id="2.1.1.192" evidence="12"/>
<dbReference type="SFLD" id="SFLDF00275">
    <property type="entry name" value="adenosine_C2_methyltransferase"/>
    <property type="match status" value="1"/>
</dbReference>
<evidence type="ECO:0000256" key="12">
    <source>
        <dbReference type="HAMAP-Rule" id="MF_01849"/>
    </source>
</evidence>
<dbReference type="PANTHER" id="PTHR30544:SF5">
    <property type="entry name" value="RADICAL SAM CORE DOMAIN-CONTAINING PROTEIN"/>
    <property type="match status" value="1"/>
</dbReference>
<evidence type="ECO:0000256" key="2">
    <source>
        <dbReference type="ARBA" id="ARBA00022485"/>
    </source>
</evidence>
<comment type="similarity">
    <text evidence="12">Belongs to the radical SAM superfamily. RlmN family.</text>
</comment>
<comment type="catalytic activity">
    <reaction evidence="12">
        <text>adenosine(37) in tRNA + 2 reduced [2Fe-2S]-[ferredoxin] + 2 S-adenosyl-L-methionine = 2-methyladenosine(37) in tRNA + 5'-deoxyadenosine + L-methionine + 2 oxidized [2Fe-2S]-[ferredoxin] + S-adenosyl-L-homocysteine</text>
        <dbReference type="Rhea" id="RHEA:43332"/>
        <dbReference type="Rhea" id="RHEA-COMP:10000"/>
        <dbReference type="Rhea" id="RHEA-COMP:10001"/>
        <dbReference type="Rhea" id="RHEA-COMP:10162"/>
        <dbReference type="Rhea" id="RHEA-COMP:10485"/>
        <dbReference type="ChEBI" id="CHEBI:17319"/>
        <dbReference type="ChEBI" id="CHEBI:33737"/>
        <dbReference type="ChEBI" id="CHEBI:33738"/>
        <dbReference type="ChEBI" id="CHEBI:57844"/>
        <dbReference type="ChEBI" id="CHEBI:57856"/>
        <dbReference type="ChEBI" id="CHEBI:59789"/>
        <dbReference type="ChEBI" id="CHEBI:74411"/>
        <dbReference type="ChEBI" id="CHEBI:74497"/>
        <dbReference type="EC" id="2.1.1.192"/>
    </reaction>
</comment>
<dbReference type="Pfam" id="PF04055">
    <property type="entry name" value="Radical_SAM"/>
    <property type="match status" value="1"/>
</dbReference>
<dbReference type="Proteomes" id="UP000179266">
    <property type="component" value="Unassembled WGS sequence"/>
</dbReference>
<evidence type="ECO:0000256" key="1">
    <source>
        <dbReference type="ARBA" id="ARBA00004496"/>
    </source>
</evidence>
<dbReference type="GO" id="GO:0051539">
    <property type="term" value="F:4 iron, 4 sulfur cluster binding"/>
    <property type="evidence" value="ECO:0007669"/>
    <property type="project" value="UniProtKB-UniRule"/>
</dbReference>
<feature type="binding site" evidence="12">
    <location>
        <position position="133"/>
    </location>
    <ligand>
        <name>[4Fe-4S] cluster</name>
        <dbReference type="ChEBI" id="CHEBI:49883"/>
        <note>4Fe-4S-S-AdoMet</note>
    </ligand>
</feature>
<dbReference type="SFLD" id="SFLDS00029">
    <property type="entry name" value="Radical_SAM"/>
    <property type="match status" value="1"/>
</dbReference>
<evidence type="ECO:0000259" key="13">
    <source>
        <dbReference type="PROSITE" id="PS51918"/>
    </source>
</evidence>
<comment type="catalytic activity">
    <reaction evidence="12">
        <text>adenosine(2503) in 23S rRNA + 2 reduced [2Fe-2S]-[ferredoxin] + 2 S-adenosyl-L-methionine = 2-methyladenosine(2503) in 23S rRNA + 5'-deoxyadenosine + L-methionine + 2 oxidized [2Fe-2S]-[ferredoxin] + S-adenosyl-L-homocysteine</text>
        <dbReference type="Rhea" id="RHEA:42916"/>
        <dbReference type="Rhea" id="RHEA-COMP:10000"/>
        <dbReference type="Rhea" id="RHEA-COMP:10001"/>
        <dbReference type="Rhea" id="RHEA-COMP:10152"/>
        <dbReference type="Rhea" id="RHEA-COMP:10282"/>
        <dbReference type="ChEBI" id="CHEBI:17319"/>
        <dbReference type="ChEBI" id="CHEBI:33737"/>
        <dbReference type="ChEBI" id="CHEBI:33738"/>
        <dbReference type="ChEBI" id="CHEBI:57844"/>
        <dbReference type="ChEBI" id="CHEBI:57856"/>
        <dbReference type="ChEBI" id="CHEBI:59789"/>
        <dbReference type="ChEBI" id="CHEBI:74411"/>
        <dbReference type="ChEBI" id="CHEBI:74497"/>
        <dbReference type="EC" id="2.1.1.192"/>
    </reaction>
</comment>
<dbReference type="Pfam" id="PF21016">
    <property type="entry name" value="RlmN_N"/>
    <property type="match status" value="1"/>
</dbReference>
<comment type="function">
    <text evidence="12">Specifically methylates position 2 of adenine 2503 in 23S rRNA and position 2 of adenine 37 in tRNAs.</text>
</comment>
<evidence type="ECO:0000256" key="5">
    <source>
        <dbReference type="ARBA" id="ARBA00022603"/>
    </source>
</evidence>
<gene>
    <name evidence="12" type="primary">rlmN</name>
    <name evidence="14" type="ORF">A2161_01775</name>
</gene>
<protein>
    <recommendedName>
        <fullName evidence="12">Probable dual-specificity RNA methyltransferase RlmN</fullName>
        <ecNumber evidence="12">2.1.1.192</ecNumber>
    </recommendedName>
    <alternativeName>
        <fullName evidence="12">23S rRNA (adenine(2503)-C(2))-methyltransferase</fullName>
    </alternativeName>
    <alternativeName>
        <fullName evidence="12">23S rRNA m2A2503 methyltransferase</fullName>
    </alternativeName>
    <alternativeName>
        <fullName evidence="12">Ribosomal RNA large subunit methyltransferase N</fullName>
    </alternativeName>
    <alternativeName>
        <fullName evidence="12">tRNA (adenine(37)-C(2))-methyltransferase</fullName>
    </alternativeName>
    <alternativeName>
        <fullName evidence="12">tRNA m2A37 methyltransferase</fullName>
    </alternativeName>
</protein>
<evidence type="ECO:0000256" key="11">
    <source>
        <dbReference type="ARBA" id="ARBA00023014"/>
    </source>
</evidence>
<dbReference type="PIRSF" id="PIRSF006004">
    <property type="entry name" value="CHP00048"/>
    <property type="match status" value="1"/>
</dbReference>
<dbReference type="InterPro" id="IPR027492">
    <property type="entry name" value="RNA_MTrfase_RlmN"/>
</dbReference>